<gene>
    <name evidence="1" type="ORF">Hyperionvirus2_58</name>
</gene>
<protein>
    <submittedName>
        <fullName evidence="1">Uncharacterized protein</fullName>
    </submittedName>
</protein>
<reference evidence="1" key="1">
    <citation type="submission" date="2018-10" db="EMBL/GenBank/DDBJ databases">
        <title>Hidden diversity of soil giant viruses.</title>
        <authorList>
            <person name="Schulz F."/>
            <person name="Alteio L."/>
            <person name="Goudeau D."/>
            <person name="Ryan E.M."/>
            <person name="Malmstrom R.R."/>
            <person name="Blanchard J."/>
            <person name="Woyke T."/>
        </authorList>
    </citation>
    <scope>NUCLEOTIDE SEQUENCE</scope>
    <source>
        <strain evidence="1">HYV1</strain>
    </source>
</reference>
<organism evidence="1">
    <name type="scientific">Hyperionvirus sp</name>
    <dbReference type="NCBI Taxonomy" id="2487770"/>
    <lineage>
        <taxon>Viruses</taxon>
        <taxon>Varidnaviria</taxon>
        <taxon>Bamfordvirae</taxon>
        <taxon>Nucleocytoviricota</taxon>
        <taxon>Megaviricetes</taxon>
        <taxon>Imitervirales</taxon>
        <taxon>Mimiviridae</taxon>
        <taxon>Klosneuvirinae</taxon>
    </lineage>
</organism>
<dbReference type="EMBL" id="MK072384">
    <property type="protein sequence ID" value="AYV82690.1"/>
    <property type="molecule type" value="Genomic_DNA"/>
</dbReference>
<evidence type="ECO:0000313" key="1">
    <source>
        <dbReference type="EMBL" id="AYV82690.1"/>
    </source>
</evidence>
<sequence length="198" mass="21884">MGEAKFKFDGVIVSGVGLLTGAAADVVLESVDKKARSIDDCEEKEVQRDPDYLQSLWYKMEGIGDLLAGSYKAPSQPVMVGGDLIVAAKNVVRRFKNPSLVFTAESIIEYEIKNYKCPTALFSRMDSGVQQILAGAHAKMLKCFLLGVSTYYYGEPIDGKQITRSSDGGHDTITWLSEYSSENISKVVEWYNRKIAAY</sequence>
<name>A0A3G5A604_9VIRU</name>
<proteinExistence type="predicted"/>
<accession>A0A3G5A604</accession>